<evidence type="ECO:0000256" key="3">
    <source>
        <dbReference type="ARBA" id="ARBA00023163"/>
    </source>
</evidence>
<feature type="domain" description="HTH gntR-type" evidence="4">
    <location>
        <begin position="10"/>
        <end position="78"/>
    </location>
</feature>
<gene>
    <name evidence="5" type="ORF">LLY24_08045</name>
</gene>
<dbReference type="SUPFAM" id="SSF48008">
    <property type="entry name" value="GntR ligand-binding domain-like"/>
    <property type="match status" value="1"/>
</dbReference>
<dbReference type="RefSeq" id="WP_259035773.1">
    <property type="nucleotide sequence ID" value="NZ_JAJISC010000003.1"/>
</dbReference>
<dbReference type="Pfam" id="PF07729">
    <property type="entry name" value="FCD"/>
    <property type="match status" value="1"/>
</dbReference>
<evidence type="ECO:0000256" key="2">
    <source>
        <dbReference type="ARBA" id="ARBA00023125"/>
    </source>
</evidence>
<dbReference type="PANTHER" id="PTHR43537:SF44">
    <property type="entry name" value="GNTR FAMILY REGULATORY PROTEIN"/>
    <property type="match status" value="1"/>
</dbReference>
<organism evidence="5 6">
    <name type="scientific">Halomonas dongshanensis</name>
    <dbReference type="NCBI Taxonomy" id="2890835"/>
    <lineage>
        <taxon>Bacteria</taxon>
        <taxon>Pseudomonadati</taxon>
        <taxon>Pseudomonadota</taxon>
        <taxon>Gammaproteobacteria</taxon>
        <taxon>Oceanospirillales</taxon>
        <taxon>Halomonadaceae</taxon>
        <taxon>Halomonas</taxon>
    </lineage>
</organism>
<accession>A0ABT2ECG8</accession>
<dbReference type="InterPro" id="IPR008920">
    <property type="entry name" value="TF_FadR/GntR_C"/>
</dbReference>
<proteinExistence type="predicted"/>
<dbReference type="InterPro" id="IPR000524">
    <property type="entry name" value="Tscrpt_reg_HTH_GntR"/>
</dbReference>
<dbReference type="SUPFAM" id="SSF46785">
    <property type="entry name" value="Winged helix' DNA-binding domain"/>
    <property type="match status" value="1"/>
</dbReference>
<dbReference type="PRINTS" id="PR00035">
    <property type="entry name" value="HTHGNTR"/>
</dbReference>
<dbReference type="PROSITE" id="PS50949">
    <property type="entry name" value="HTH_GNTR"/>
    <property type="match status" value="1"/>
</dbReference>
<keyword evidence="1" id="KW-0805">Transcription regulation</keyword>
<dbReference type="PANTHER" id="PTHR43537">
    <property type="entry name" value="TRANSCRIPTIONAL REGULATOR, GNTR FAMILY"/>
    <property type="match status" value="1"/>
</dbReference>
<dbReference type="CDD" id="cd07377">
    <property type="entry name" value="WHTH_GntR"/>
    <property type="match status" value="1"/>
</dbReference>
<evidence type="ECO:0000256" key="1">
    <source>
        <dbReference type="ARBA" id="ARBA00023015"/>
    </source>
</evidence>
<dbReference type="SMART" id="SM00345">
    <property type="entry name" value="HTH_GNTR"/>
    <property type="match status" value="1"/>
</dbReference>
<evidence type="ECO:0000259" key="4">
    <source>
        <dbReference type="PROSITE" id="PS50949"/>
    </source>
</evidence>
<dbReference type="Gene3D" id="1.20.120.530">
    <property type="entry name" value="GntR ligand-binding domain-like"/>
    <property type="match status" value="1"/>
</dbReference>
<dbReference type="Proteomes" id="UP001165542">
    <property type="component" value="Unassembled WGS sequence"/>
</dbReference>
<name>A0ABT2ECG8_9GAMM</name>
<dbReference type="InterPro" id="IPR011711">
    <property type="entry name" value="GntR_C"/>
</dbReference>
<keyword evidence="3" id="KW-0804">Transcription</keyword>
<keyword evidence="2" id="KW-0238">DNA-binding</keyword>
<evidence type="ECO:0000313" key="5">
    <source>
        <dbReference type="EMBL" id="MCS2609266.1"/>
    </source>
</evidence>
<dbReference type="EMBL" id="JAJISC010000003">
    <property type="protein sequence ID" value="MCS2609266.1"/>
    <property type="molecule type" value="Genomic_DNA"/>
</dbReference>
<sequence length="250" mass="27543">MSLDTLSAHVGDADDLARILGRALLTSHWLPGDLFPRELDVAAHFGVSRNLVRNALTQLAATGLIVRTAGRGTLVRDLNDWHLLDPRLSEWMSGLVDLNPQLLREIYAFRLSAEPVVTSLAATAASADDLQRIEAAFEGMAKTATSAQKRLEHAEYDVAFHDAVYQASHNLVWRQMEHLLRPSILALVQRSQHSLTALDDSLARHGRIVEAIRRGDGEQAATAARAVLERTAEDLRLAWPGIHSSQKETT</sequence>
<dbReference type="Gene3D" id="1.10.10.10">
    <property type="entry name" value="Winged helix-like DNA-binding domain superfamily/Winged helix DNA-binding domain"/>
    <property type="match status" value="1"/>
</dbReference>
<protein>
    <submittedName>
        <fullName evidence="5">FCD domain-containing protein</fullName>
    </submittedName>
</protein>
<keyword evidence="6" id="KW-1185">Reference proteome</keyword>
<dbReference type="SMART" id="SM00895">
    <property type="entry name" value="FCD"/>
    <property type="match status" value="1"/>
</dbReference>
<reference evidence="5" key="1">
    <citation type="submission" date="2021-11" db="EMBL/GenBank/DDBJ databases">
        <title>Halomonas sp., isolated from a coastal aquaculture zone in Dongshan Bay.</title>
        <authorList>
            <person name="Lin W."/>
        </authorList>
    </citation>
    <scope>NUCLEOTIDE SEQUENCE</scope>
    <source>
        <strain evidence="5">Yzlin-01</strain>
    </source>
</reference>
<dbReference type="InterPro" id="IPR036388">
    <property type="entry name" value="WH-like_DNA-bd_sf"/>
</dbReference>
<evidence type="ECO:0000313" key="6">
    <source>
        <dbReference type="Proteomes" id="UP001165542"/>
    </source>
</evidence>
<comment type="caution">
    <text evidence="5">The sequence shown here is derived from an EMBL/GenBank/DDBJ whole genome shotgun (WGS) entry which is preliminary data.</text>
</comment>
<dbReference type="InterPro" id="IPR036390">
    <property type="entry name" value="WH_DNA-bd_sf"/>
</dbReference>
<dbReference type="Pfam" id="PF00392">
    <property type="entry name" value="GntR"/>
    <property type="match status" value="1"/>
</dbReference>